<dbReference type="EMBL" id="QHHU01000093">
    <property type="protein sequence ID" value="RSM36047.1"/>
    <property type="molecule type" value="Genomic_DNA"/>
</dbReference>
<proteinExistence type="predicted"/>
<dbReference type="Gene3D" id="1.25.40.10">
    <property type="entry name" value="Tetratricopeptide repeat domain"/>
    <property type="match status" value="1"/>
</dbReference>
<protein>
    <submittedName>
        <fullName evidence="1">Uncharacterized protein</fullName>
    </submittedName>
</protein>
<gene>
    <name evidence="1" type="ORF">DMA12_41990</name>
</gene>
<name>A0A428VYZ9_AMYBA</name>
<comment type="caution">
    <text evidence="1">The sequence shown here is derived from an EMBL/GenBank/DDBJ whole genome shotgun (WGS) entry which is preliminary data.</text>
</comment>
<dbReference type="AlphaFoldDB" id="A0A428VYZ9"/>
<accession>A0A428VYZ9</accession>
<dbReference type="InterPro" id="IPR011990">
    <property type="entry name" value="TPR-like_helical_dom_sf"/>
</dbReference>
<dbReference type="Proteomes" id="UP000286716">
    <property type="component" value="Unassembled WGS sequence"/>
</dbReference>
<dbReference type="RefSeq" id="WP_020646585.1">
    <property type="nucleotide sequence ID" value="NZ_QHHU01000093.1"/>
</dbReference>
<dbReference type="OrthoDB" id="3369601at2"/>
<reference evidence="1 2" key="1">
    <citation type="submission" date="2018-05" db="EMBL/GenBank/DDBJ databases">
        <title>Evolution of GPA BGCs.</title>
        <authorList>
            <person name="Waglechner N."/>
            <person name="Wright G.D."/>
        </authorList>
    </citation>
    <scope>NUCLEOTIDE SEQUENCE [LARGE SCALE GENOMIC DNA]</scope>
    <source>
        <strain evidence="1 2">DSM 5908</strain>
    </source>
</reference>
<evidence type="ECO:0000313" key="2">
    <source>
        <dbReference type="Proteomes" id="UP000286716"/>
    </source>
</evidence>
<keyword evidence="2" id="KW-1185">Reference proteome</keyword>
<sequence length="1139" mass="124075">MIDGLDEAERYDSDLPLGLPTVLPNGVFIVVTSRVGTDLSALRQPWKSLLIDPADQRNRNDLREFVLATAAAEPLATMLPDHQVSAEDLAQLLVRKCGGVWVYLRYVLDELRYGLRDIAALGGLPDDLVSYYVESLILPSDGEAWISVRLPLLATLAAAAEPLPAATLSELAGLADPSRVRTLCDSALRPFLTVVEKPGQPRRYGIYHASLREFIGGAARTHSLERTRARGDELAQATTAAHRRITSHYLTLFGGLDEQLPALKRDPDLANIDDGYPRRQLPYHLEHAGEAGDLHRLLNAEHLAEEGRIRNAWFAVHDRAGSLDEYLTALQRARRLVEDGTDADHGSCRTSSSFALELQYRVMACAIITLTANVPAALIRRLVTTGVWTVGRALDHARNLHHPADRANTLIGLLGDVGDREKRQAAVQAWEPARLVTDHEYRAWLLIRLLKHVANEEHERMARDALDAVVAIQSSSSQVDFLQRLIPVLSEEKLGEVLQLTIRIEDTHAAARLLAALAPVLPEPLLADAMTAAQALAELDDRALALAALVPRHDLELGAIVLAEVLAVGRAAPDPYVRARALRIVAAAMPSPGELPEEAFDVARSISPADDRSWEIAALTPLVEGSLADEVCCEAIEAARQVPGSLERAETLAGIASLLTPRHAAVAADEAVATVRAIPDDQERATAFGVVVDNLPRQAREGVIDEAFALVRLVRGENRQVRLLNCLAPHLPERLHNEALTIAGELTDAFQRADAIGNLAPFLNASLAAKGLSAARTISDEYGRAKIFGALASVLPAPQSNQLRERALHAARQVLDPYFRARALTSLADTTAEPQRAATLLEALAAARSDDDDYRPTTLTTVLNALPAAAQPAIVAEAFDAITTAVTDPESRAIAIIRLAPHLSSPQREELWRAVDAGSLVGTPAYYNVGVLAMLAVFAPVAERDRLFDRVLAQGCDLPVSRDPVQTYIRWFARLARALPRRAVIEVLRELHPLDEQLADRDRIVRAAKVAKLARLLPERLLRRTVTIAGAVPQTLNPTPLLGTLAMHLPERLREQALAEAFSPTRETVLARSAVIGYQASEPRPDLELVRRCLDGLDLNGCLRVLACAMPIVQSLSGTDGLLSCVDTIESVRRWWRTP</sequence>
<evidence type="ECO:0000313" key="1">
    <source>
        <dbReference type="EMBL" id="RSM36047.1"/>
    </source>
</evidence>
<organism evidence="1 2">
    <name type="scientific">Amycolatopsis balhimycina DSM 5908</name>
    <dbReference type="NCBI Taxonomy" id="1081091"/>
    <lineage>
        <taxon>Bacteria</taxon>
        <taxon>Bacillati</taxon>
        <taxon>Actinomycetota</taxon>
        <taxon>Actinomycetes</taxon>
        <taxon>Pseudonocardiales</taxon>
        <taxon>Pseudonocardiaceae</taxon>
        <taxon>Amycolatopsis</taxon>
    </lineage>
</organism>